<dbReference type="CDD" id="cd16104">
    <property type="entry name" value="Ubl_USP14_like"/>
    <property type="match status" value="1"/>
</dbReference>
<comment type="similarity">
    <text evidence="2">Belongs to the peptidase C19 family. USP14/UBP6 subfamily.</text>
</comment>
<evidence type="ECO:0000256" key="8">
    <source>
        <dbReference type="SAM" id="MobiDB-lite"/>
    </source>
</evidence>
<accession>A0A482X674</accession>
<keyword evidence="4 7" id="KW-0833">Ubl conjugation pathway</keyword>
<dbReference type="InterPro" id="IPR000626">
    <property type="entry name" value="Ubiquitin-like_dom"/>
</dbReference>
<dbReference type="PROSITE" id="PS50053">
    <property type="entry name" value="UBIQUITIN_2"/>
    <property type="match status" value="1"/>
</dbReference>
<feature type="domain" description="Ubiquitin-like" evidence="9">
    <location>
        <begin position="4"/>
        <end position="72"/>
    </location>
</feature>
<dbReference type="Proteomes" id="UP000291343">
    <property type="component" value="Unassembled WGS sequence"/>
</dbReference>
<protein>
    <recommendedName>
        <fullName evidence="7">Ubiquitin carboxyl-terminal hydrolase</fullName>
        <ecNumber evidence="7">3.4.19.12</ecNumber>
    </recommendedName>
</protein>
<dbReference type="EC" id="3.4.19.12" evidence="7"/>
<dbReference type="InterPro" id="IPR028889">
    <property type="entry name" value="USP"/>
</dbReference>
<dbReference type="GO" id="GO:0061136">
    <property type="term" value="P:regulation of proteasomal protein catabolic process"/>
    <property type="evidence" value="ECO:0007669"/>
    <property type="project" value="TreeGrafter"/>
</dbReference>
<dbReference type="SMR" id="A0A482X674"/>
<feature type="region of interest" description="Disordered" evidence="8">
    <location>
        <begin position="361"/>
        <end position="394"/>
    </location>
</feature>
<keyword evidence="5 7" id="KW-0378">Hydrolase</keyword>
<dbReference type="GO" id="GO:0004843">
    <property type="term" value="F:cysteine-type deubiquitinase activity"/>
    <property type="evidence" value="ECO:0007669"/>
    <property type="project" value="UniProtKB-UniRule"/>
</dbReference>
<evidence type="ECO:0000256" key="7">
    <source>
        <dbReference type="RuleBase" id="RU366025"/>
    </source>
</evidence>
<dbReference type="CDD" id="cd02657">
    <property type="entry name" value="Peptidase_C19A"/>
    <property type="match status" value="1"/>
</dbReference>
<dbReference type="GO" id="GO:0070628">
    <property type="term" value="F:proteasome binding"/>
    <property type="evidence" value="ECO:0007669"/>
    <property type="project" value="TreeGrafter"/>
</dbReference>
<keyword evidence="3 7" id="KW-0645">Protease</keyword>
<evidence type="ECO:0000313" key="11">
    <source>
        <dbReference type="EMBL" id="RZF41415.1"/>
    </source>
</evidence>
<evidence type="ECO:0000259" key="10">
    <source>
        <dbReference type="PROSITE" id="PS50235"/>
    </source>
</evidence>
<feature type="compositionally biased region" description="Basic and acidic residues" evidence="8">
    <location>
        <begin position="380"/>
        <end position="394"/>
    </location>
</feature>
<evidence type="ECO:0000256" key="5">
    <source>
        <dbReference type="ARBA" id="ARBA00022801"/>
    </source>
</evidence>
<dbReference type="InterPro" id="IPR038765">
    <property type="entry name" value="Papain-like_cys_pep_sf"/>
</dbReference>
<evidence type="ECO:0000259" key="9">
    <source>
        <dbReference type="PROSITE" id="PS50053"/>
    </source>
</evidence>
<dbReference type="Pfam" id="PF00443">
    <property type="entry name" value="UCH"/>
    <property type="match status" value="1"/>
</dbReference>
<dbReference type="PANTHER" id="PTHR43982:SF1">
    <property type="entry name" value="UBIQUITIN CARBOXYL-TERMINAL HYDROLASE 14"/>
    <property type="match status" value="1"/>
</dbReference>
<keyword evidence="6 7" id="KW-0788">Thiol protease</keyword>
<dbReference type="AlphaFoldDB" id="A0A482X674"/>
<proteinExistence type="inferred from homology"/>
<reference evidence="11 12" key="1">
    <citation type="journal article" date="2017" name="Gigascience">
        <title>Genome sequence of the small brown planthopper, Laodelphax striatellus.</title>
        <authorList>
            <person name="Zhu J."/>
            <person name="Jiang F."/>
            <person name="Wang X."/>
            <person name="Yang P."/>
            <person name="Bao Y."/>
            <person name="Zhao W."/>
            <person name="Wang W."/>
            <person name="Lu H."/>
            <person name="Wang Q."/>
            <person name="Cui N."/>
            <person name="Li J."/>
            <person name="Chen X."/>
            <person name="Luo L."/>
            <person name="Yu J."/>
            <person name="Kang L."/>
            <person name="Cui F."/>
        </authorList>
    </citation>
    <scope>NUCLEOTIDE SEQUENCE [LARGE SCALE GENOMIC DNA]</scope>
    <source>
        <strain evidence="11">Lst14</strain>
    </source>
</reference>
<evidence type="ECO:0000256" key="2">
    <source>
        <dbReference type="ARBA" id="ARBA00008739"/>
    </source>
</evidence>
<evidence type="ECO:0000256" key="6">
    <source>
        <dbReference type="ARBA" id="ARBA00022807"/>
    </source>
</evidence>
<dbReference type="InParanoid" id="A0A482X674"/>
<dbReference type="InterPro" id="IPR001394">
    <property type="entry name" value="Peptidase_C19_UCH"/>
</dbReference>
<evidence type="ECO:0000256" key="3">
    <source>
        <dbReference type="ARBA" id="ARBA00022670"/>
    </source>
</evidence>
<keyword evidence="12" id="KW-1185">Reference proteome</keyword>
<feature type="domain" description="USP" evidence="10">
    <location>
        <begin position="105"/>
        <end position="478"/>
    </location>
</feature>
<comment type="catalytic activity">
    <reaction evidence="1 7">
        <text>Thiol-dependent hydrolysis of ester, thioester, amide, peptide and isopeptide bonds formed by the C-terminal Gly of ubiquitin (a 76-residue protein attached to proteins as an intracellular targeting signal).</text>
        <dbReference type="EC" id="3.4.19.12"/>
    </reaction>
</comment>
<dbReference type="InterPro" id="IPR044635">
    <property type="entry name" value="UBP14-like"/>
</dbReference>
<dbReference type="FunFam" id="3.90.70.10:FF:000032">
    <property type="entry name" value="Ubiquitin carboxyl-terminal hydrolase 14"/>
    <property type="match status" value="1"/>
</dbReference>
<evidence type="ECO:0000256" key="4">
    <source>
        <dbReference type="ARBA" id="ARBA00022786"/>
    </source>
</evidence>
<dbReference type="SUPFAM" id="SSF54001">
    <property type="entry name" value="Cysteine proteinases"/>
    <property type="match status" value="1"/>
</dbReference>
<dbReference type="GO" id="GO:0043161">
    <property type="term" value="P:proteasome-mediated ubiquitin-dependent protein catabolic process"/>
    <property type="evidence" value="ECO:0007669"/>
    <property type="project" value="InterPro"/>
</dbReference>
<evidence type="ECO:0000256" key="1">
    <source>
        <dbReference type="ARBA" id="ARBA00000707"/>
    </source>
</evidence>
<organism evidence="11 12">
    <name type="scientific">Laodelphax striatellus</name>
    <name type="common">Small brown planthopper</name>
    <name type="synonym">Delphax striatella</name>
    <dbReference type="NCBI Taxonomy" id="195883"/>
    <lineage>
        <taxon>Eukaryota</taxon>
        <taxon>Metazoa</taxon>
        <taxon>Ecdysozoa</taxon>
        <taxon>Arthropoda</taxon>
        <taxon>Hexapoda</taxon>
        <taxon>Insecta</taxon>
        <taxon>Pterygota</taxon>
        <taxon>Neoptera</taxon>
        <taxon>Paraneoptera</taxon>
        <taxon>Hemiptera</taxon>
        <taxon>Auchenorrhyncha</taxon>
        <taxon>Fulgoroidea</taxon>
        <taxon>Delphacidae</taxon>
        <taxon>Criomorphinae</taxon>
        <taxon>Laodelphax</taxon>
    </lineage>
</organism>
<sequence length="502" mass="56535">MPLFKVKVKWGKESYNDVEVNTDEDPLVFKAQLYALTGVLPERQKVMLKGATLKDNEWGNFKVVNGAILLLMGSKEDIPAEPSVKTVFVEDMNTEEIASAMDLPAGLANLGNTCYLNATVQCLKTVPELREALQRFNGGVMLETGTLPAQSVTAALRDLYDAMEQRQRGNFYPPLLLLQVLHMAFPRFAEKSDNGTYVQQDANECWTEIVRMLRQKLPAIGAQETPNASSDIKSIIDQYFGITLDVELKCTEADEPVVRSEEQLLQLSCFIPNEQTHMKKGILSAMKEDIKKHSPTLGKDASYNKVSKIKRLPAYLTVQFVRFFYKDKGINAKVLRDVKFPMEFDAYELCSDDLKQKLTPMRSKFKEQEDREVEEATSLKGKEKPKSGGEKEPTKELPYWFENDVGSNSSGYYKLQAVLTHKGRSTSSGHYVAWVRQKENRWVKCDDENVTPVLESDILKLSGGGDWHCAYILLYGPRILELPLEDPAKSIAAVVETTQSCS</sequence>
<dbReference type="OrthoDB" id="333239at2759"/>
<name>A0A482X674_LAOST</name>
<gene>
    <name evidence="11" type="ORF">LSTR_LSTR000129</name>
</gene>
<dbReference type="Gene3D" id="3.10.20.90">
    <property type="entry name" value="Phosphatidylinositol 3-kinase Catalytic Subunit, Chain A, domain 1"/>
    <property type="match status" value="1"/>
</dbReference>
<dbReference type="STRING" id="195883.A0A482X674"/>
<dbReference type="PROSITE" id="PS50235">
    <property type="entry name" value="USP_3"/>
    <property type="match status" value="1"/>
</dbReference>
<dbReference type="PROSITE" id="PS00973">
    <property type="entry name" value="USP_2"/>
    <property type="match status" value="1"/>
</dbReference>
<dbReference type="FunCoup" id="A0A482X674">
    <property type="interactions" value="2255"/>
</dbReference>
<dbReference type="Gene3D" id="3.90.70.10">
    <property type="entry name" value="Cysteine proteinases"/>
    <property type="match status" value="1"/>
</dbReference>
<evidence type="ECO:0000313" key="12">
    <source>
        <dbReference type="Proteomes" id="UP000291343"/>
    </source>
</evidence>
<dbReference type="EMBL" id="QKKF02016774">
    <property type="protein sequence ID" value="RZF41415.1"/>
    <property type="molecule type" value="Genomic_DNA"/>
</dbReference>
<dbReference type="InterPro" id="IPR018200">
    <property type="entry name" value="USP_CS"/>
</dbReference>
<dbReference type="InterPro" id="IPR029071">
    <property type="entry name" value="Ubiquitin-like_domsf"/>
</dbReference>
<dbReference type="GO" id="GO:0016579">
    <property type="term" value="P:protein deubiquitination"/>
    <property type="evidence" value="ECO:0007669"/>
    <property type="project" value="InterPro"/>
</dbReference>
<dbReference type="PROSITE" id="PS00972">
    <property type="entry name" value="USP_1"/>
    <property type="match status" value="1"/>
</dbReference>
<dbReference type="SUPFAM" id="SSF54236">
    <property type="entry name" value="Ubiquitin-like"/>
    <property type="match status" value="1"/>
</dbReference>
<dbReference type="PANTHER" id="PTHR43982">
    <property type="entry name" value="UBIQUITIN CARBOXYL-TERMINAL HYDROLASE"/>
    <property type="match status" value="1"/>
</dbReference>
<dbReference type="FunFam" id="3.10.20.90:FF:000119">
    <property type="entry name" value="Ubiquitin carboxyl-terminal hydrolase 14"/>
    <property type="match status" value="1"/>
</dbReference>
<dbReference type="SMART" id="SM00213">
    <property type="entry name" value="UBQ"/>
    <property type="match status" value="1"/>
</dbReference>
<comment type="caution">
    <text evidence="11">The sequence shown here is derived from an EMBL/GenBank/DDBJ whole genome shotgun (WGS) entry which is preliminary data.</text>
</comment>